<keyword evidence="3" id="KW-1003">Cell membrane</keyword>
<feature type="transmembrane region" description="Helical" evidence="7">
    <location>
        <begin position="71"/>
        <end position="104"/>
    </location>
</feature>
<feature type="transmembrane region" description="Helical" evidence="7">
    <location>
        <begin position="172"/>
        <end position="189"/>
    </location>
</feature>
<evidence type="ECO:0000256" key="6">
    <source>
        <dbReference type="ARBA" id="ARBA00023136"/>
    </source>
</evidence>
<evidence type="ECO:0000313" key="9">
    <source>
        <dbReference type="Proteomes" id="UP000824081"/>
    </source>
</evidence>
<dbReference type="Proteomes" id="UP000824081">
    <property type="component" value="Unassembled WGS sequence"/>
</dbReference>
<dbReference type="Pfam" id="PF02417">
    <property type="entry name" value="Chromate_transp"/>
    <property type="match status" value="1"/>
</dbReference>
<name>A0A9D1SG68_9FIRM</name>
<reference evidence="8" key="1">
    <citation type="submission" date="2020-10" db="EMBL/GenBank/DDBJ databases">
        <authorList>
            <person name="Gilroy R."/>
        </authorList>
    </citation>
    <scope>NUCLEOTIDE SEQUENCE</scope>
    <source>
        <strain evidence="8">11687</strain>
    </source>
</reference>
<keyword evidence="5 7" id="KW-1133">Transmembrane helix</keyword>
<feature type="transmembrane region" description="Helical" evidence="7">
    <location>
        <begin position="147"/>
        <end position="165"/>
    </location>
</feature>
<dbReference type="InterPro" id="IPR052518">
    <property type="entry name" value="CHR_Transporter"/>
</dbReference>
<organism evidence="8 9">
    <name type="scientific">Candidatus Scatosoma pullistercoris</name>
    <dbReference type="NCBI Taxonomy" id="2840934"/>
    <lineage>
        <taxon>Bacteria</taxon>
        <taxon>Bacillati</taxon>
        <taxon>Bacillota</taxon>
        <taxon>Clostridia</taxon>
        <taxon>Candidatus Scatosoma</taxon>
    </lineage>
</organism>
<proteinExistence type="inferred from homology"/>
<keyword evidence="4 7" id="KW-0812">Transmembrane</keyword>
<dbReference type="PANTHER" id="PTHR43663">
    <property type="entry name" value="CHROMATE TRANSPORT PROTEIN-RELATED"/>
    <property type="match status" value="1"/>
</dbReference>
<dbReference type="GO" id="GO:0005886">
    <property type="term" value="C:plasma membrane"/>
    <property type="evidence" value="ECO:0007669"/>
    <property type="project" value="UniProtKB-SubCell"/>
</dbReference>
<evidence type="ECO:0000256" key="4">
    <source>
        <dbReference type="ARBA" id="ARBA00022692"/>
    </source>
</evidence>
<evidence type="ECO:0000256" key="7">
    <source>
        <dbReference type="SAM" id="Phobius"/>
    </source>
</evidence>
<feature type="transmembrane region" description="Helical" evidence="7">
    <location>
        <begin position="7"/>
        <end position="28"/>
    </location>
</feature>
<dbReference type="PANTHER" id="PTHR43663:SF1">
    <property type="entry name" value="CHROMATE TRANSPORTER"/>
    <property type="match status" value="1"/>
</dbReference>
<evidence type="ECO:0000256" key="1">
    <source>
        <dbReference type="ARBA" id="ARBA00004651"/>
    </source>
</evidence>
<dbReference type="InterPro" id="IPR003370">
    <property type="entry name" value="Chromate_transpt"/>
</dbReference>
<accession>A0A9D1SG68</accession>
<dbReference type="GO" id="GO:0015109">
    <property type="term" value="F:chromate transmembrane transporter activity"/>
    <property type="evidence" value="ECO:0007669"/>
    <property type="project" value="InterPro"/>
</dbReference>
<sequence length="190" mass="20123">MIYLKLFLVFLEIGAVSFGGGYGMIPLIREKVLENDWLTEEGFLSFVAVSESTPGPLAVNMATFVGASQGGFFGALCATFGVVLPAFLVILLIAAVLGNLLRFAGVQATLSGMRPVIVGLILATAFTMILSVIFGIQSVGETEGTDWRAGAIFIILVLANLPSLLRKKRTLSPILCILLSAALGIAFYSF</sequence>
<evidence type="ECO:0000256" key="2">
    <source>
        <dbReference type="ARBA" id="ARBA00005262"/>
    </source>
</evidence>
<evidence type="ECO:0000256" key="3">
    <source>
        <dbReference type="ARBA" id="ARBA00022475"/>
    </source>
</evidence>
<dbReference type="EMBL" id="DVMZ01000102">
    <property type="protein sequence ID" value="HIU59224.1"/>
    <property type="molecule type" value="Genomic_DNA"/>
</dbReference>
<reference evidence="8" key="2">
    <citation type="journal article" date="2021" name="PeerJ">
        <title>Extensive microbial diversity within the chicken gut microbiome revealed by metagenomics and culture.</title>
        <authorList>
            <person name="Gilroy R."/>
            <person name="Ravi A."/>
            <person name="Getino M."/>
            <person name="Pursley I."/>
            <person name="Horton D.L."/>
            <person name="Alikhan N.F."/>
            <person name="Baker D."/>
            <person name="Gharbi K."/>
            <person name="Hall N."/>
            <person name="Watson M."/>
            <person name="Adriaenssens E.M."/>
            <person name="Foster-Nyarko E."/>
            <person name="Jarju S."/>
            <person name="Secka A."/>
            <person name="Antonio M."/>
            <person name="Oren A."/>
            <person name="Chaudhuri R.R."/>
            <person name="La Ragione R."/>
            <person name="Hildebrand F."/>
            <person name="Pallen M.J."/>
        </authorList>
    </citation>
    <scope>NUCLEOTIDE SEQUENCE</scope>
    <source>
        <strain evidence="8">11687</strain>
    </source>
</reference>
<dbReference type="AlphaFoldDB" id="A0A9D1SG68"/>
<comment type="caution">
    <text evidence="8">The sequence shown here is derived from an EMBL/GenBank/DDBJ whole genome shotgun (WGS) entry which is preliminary data.</text>
</comment>
<comment type="similarity">
    <text evidence="2">Belongs to the chromate ion transporter (CHR) (TC 2.A.51) family.</text>
</comment>
<evidence type="ECO:0000313" key="8">
    <source>
        <dbReference type="EMBL" id="HIU59224.1"/>
    </source>
</evidence>
<keyword evidence="6 7" id="KW-0472">Membrane</keyword>
<comment type="subcellular location">
    <subcellularLocation>
        <location evidence="1">Cell membrane</location>
        <topology evidence="1">Multi-pass membrane protein</topology>
    </subcellularLocation>
</comment>
<gene>
    <name evidence="8" type="ORF">IAC57_03880</name>
</gene>
<feature type="transmembrane region" description="Helical" evidence="7">
    <location>
        <begin position="116"/>
        <end position="135"/>
    </location>
</feature>
<protein>
    <submittedName>
        <fullName evidence="8">Chromate transporter</fullName>
    </submittedName>
</protein>
<evidence type="ECO:0000256" key="5">
    <source>
        <dbReference type="ARBA" id="ARBA00022989"/>
    </source>
</evidence>